<dbReference type="GO" id="GO:0005886">
    <property type="term" value="C:plasma membrane"/>
    <property type="evidence" value="ECO:0007669"/>
    <property type="project" value="UniProtKB-SubCell"/>
</dbReference>
<evidence type="ECO:0000256" key="1">
    <source>
        <dbReference type="ARBA" id="ARBA00004651"/>
    </source>
</evidence>
<feature type="transmembrane region" description="Helical" evidence="2">
    <location>
        <begin position="272"/>
        <end position="290"/>
    </location>
</feature>
<proteinExistence type="predicted"/>
<dbReference type="Gene3D" id="1.20.1250.20">
    <property type="entry name" value="MFS general substrate transporter like domains"/>
    <property type="match status" value="2"/>
</dbReference>
<dbReference type="AlphaFoldDB" id="S0FVM8"/>
<feature type="transmembrane region" description="Helical" evidence="2">
    <location>
        <begin position="91"/>
        <end position="113"/>
    </location>
</feature>
<name>S0FVM8_RUMCE</name>
<feature type="transmembrane region" description="Helical" evidence="2">
    <location>
        <begin position="337"/>
        <end position="357"/>
    </location>
</feature>
<keyword evidence="2" id="KW-0812">Transmembrane</keyword>
<comment type="subcellular location">
    <subcellularLocation>
        <location evidence="1">Cell membrane</location>
        <topology evidence="1">Multi-pass membrane protein</topology>
    </subcellularLocation>
</comment>
<dbReference type="STRING" id="1195236.CTER_1331"/>
<gene>
    <name evidence="3" type="ORF">CTER_1331</name>
</gene>
<feature type="transmembrane region" description="Helical" evidence="2">
    <location>
        <begin position="15"/>
        <end position="38"/>
    </location>
</feature>
<organism evidence="3 4">
    <name type="scientific">Ruminiclostridium cellobioparum subsp. termitidis CT1112</name>
    <dbReference type="NCBI Taxonomy" id="1195236"/>
    <lineage>
        <taxon>Bacteria</taxon>
        <taxon>Bacillati</taxon>
        <taxon>Bacillota</taxon>
        <taxon>Clostridia</taxon>
        <taxon>Eubacteriales</taxon>
        <taxon>Oscillospiraceae</taxon>
        <taxon>Ruminiclostridium</taxon>
    </lineage>
</organism>
<sequence length="390" mass="42827">MRLRTNFHTERDFNLFLLAGLFSGIGAGINVSIFNNYLSDIFKLSEDVRGFLEVPREAPGFFIMLVLAALSFLGDVRIAVIGMAAAGLGMLGLGMLSPTFAIMIIWMMMYSLGTHMVMPVTPSIGMSLSNQESFGARLGTVSAFSLSGSIIAYVYIFIGFNFMHMTYQTAFVSGTVAYVFAAFAVGMMKKGGPEVRKVRFVFRKRYSLYYVLAVISGARNQIFLTFAPWVLIKVFDVKPQMFAILGMVVALISIGTRKLIGKLIDNRGERFVLTFEAILLFAICLGYAFSDRIFSASIAVIIIAGCYVIDNSMSAVEMARSTYVRKIAIDLADVTPTLSTGVSLQHIASMVIPIFGGLLWLEVGYQAVFMAAAVIAFLNLVLSRRIKILQ</sequence>
<feature type="transmembrane region" description="Helical" evidence="2">
    <location>
        <begin position="296"/>
        <end position="316"/>
    </location>
</feature>
<comment type="caution">
    <text evidence="3">The sequence shown here is derived from an EMBL/GenBank/DDBJ whole genome shotgun (WGS) entry which is preliminary data.</text>
</comment>
<dbReference type="RefSeq" id="WP_004624864.1">
    <property type="nucleotide sequence ID" value="NZ_AORV01000026.1"/>
</dbReference>
<keyword evidence="2" id="KW-0472">Membrane</keyword>
<feature type="transmembrane region" description="Helical" evidence="2">
    <location>
        <begin position="59"/>
        <end position="85"/>
    </location>
</feature>
<reference evidence="3 4" key="1">
    <citation type="journal article" date="2013" name="Genome Announc.">
        <title>Draft Genome Sequence of the Cellulolytic, Mesophilic, Anaerobic Bacterium Clostridium termitidis Strain CT1112 (DSM 5398).</title>
        <authorList>
            <person name="Lal S."/>
            <person name="Ramachandran U."/>
            <person name="Zhang X."/>
            <person name="Munir R."/>
            <person name="Sparling R."/>
            <person name="Levin D.B."/>
        </authorList>
    </citation>
    <scope>NUCLEOTIDE SEQUENCE [LARGE SCALE GENOMIC DNA]</scope>
    <source>
        <strain evidence="3 4">CT1112</strain>
    </source>
</reference>
<keyword evidence="4" id="KW-1185">Reference proteome</keyword>
<feature type="transmembrane region" description="Helical" evidence="2">
    <location>
        <begin position="241"/>
        <end position="260"/>
    </location>
</feature>
<evidence type="ECO:0000313" key="3">
    <source>
        <dbReference type="EMBL" id="EMS72608.1"/>
    </source>
</evidence>
<dbReference type="PATRIC" id="fig|1195236.3.peg.1648"/>
<dbReference type="GO" id="GO:0022857">
    <property type="term" value="F:transmembrane transporter activity"/>
    <property type="evidence" value="ECO:0007669"/>
    <property type="project" value="InterPro"/>
</dbReference>
<feature type="transmembrane region" description="Helical" evidence="2">
    <location>
        <begin position="208"/>
        <end position="229"/>
    </location>
</feature>
<evidence type="ECO:0000313" key="4">
    <source>
        <dbReference type="Proteomes" id="UP000014155"/>
    </source>
</evidence>
<dbReference type="InterPro" id="IPR036259">
    <property type="entry name" value="MFS_trans_sf"/>
</dbReference>
<feature type="transmembrane region" description="Helical" evidence="2">
    <location>
        <begin position="363"/>
        <end position="382"/>
    </location>
</feature>
<feature type="transmembrane region" description="Helical" evidence="2">
    <location>
        <begin position="170"/>
        <end position="188"/>
    </location>
</feature>
<evidence type="ECO:0000256" key="2">
    <source>
        <dbReference type="SAM" id="Phobius"/>
    </source>
</evidence>
<dbReference type="eggNOG" id="COG2814">
    <property type="taxonomic scope" value="Bacteria"/>
</dbReference>
<accession>S0FVM8</accession>
<dbReference type="Pfam" id="PF07690">
    <property type="entry name" value="MFS_1"/>
    <property type="match status" value="1"/>
</dbReference>
<dbReference type="SUPFAM" id="SSF103473">
    <property type="entry name" value="MFS general substrate transporter"/>
    <property type="match status" value="2"/>
</dbReference>
<dbReference type="Proteomes" id="UP000014155">
    <property type="component" value="Unassembled WGS sequence"/>
</dbReference>
<protein>
    <submittedName>
        <fullName evidence="3">Major Facilitator Superfamily</fullName>
    </submittedName>
</protein>
<dbReference type="InterPro" id="IPR011701">
    <property type="entry name" value="MFS"/>
</dbReference>
<dbReference type="EMBL" id="AORV01000026">
    <property type="protein sequence ID" value="EMS72608.1"/>
    <property type="molecule type" value="Genomic_DNA"/>
</dbReference>
<keyword evidence="2" id="KW-1133">Transmembrane helix</keyword>